<feature type="chain" id="PRO_5010127628" evidence="1">
    <location>
        <begin position="24"/>
        <end position="74"/>
    </location>
</feature>
<dbReference type="Gramene" id="KQL13409">
    <property type="protein sequence ID" value="KQL13409"/>
    <property type="gene ID" value="SETIT_023876mg"/>
</dbReference>
<proteinExistence type="predicted"/>
<accession>K3ZBF5</accession>
<dbReference type="AlphaFoldDB" id="K3ZBF5"/>
<feature type="signal peptide" evidence="1">
    <location>
        <begin position="1"/>
        <end position="23"/>
    </location>
</feature>
<dbReference type="EMBL" id="AGNK02001448">
    <property type="status" value="NOT_ANNOTATED_CDS"/>
    <property type="molecule type" value="Genomic_DNA"/>
</dbReference>
<keyword evidence="1" id="KW-0732">Signal</keyword>
<reference evidence="3" key="1">
    <citation type="journal article" date="2012" name="Nat. Biotechnol.">
        <title>Reference genome sequence of the model plant Setaria.</title>
        <authorList>
            <person name="Bennetzen J.L."/>
            <person name="Schmutz J."/>
            <person name="Wang H."/>
            <person name="Percifield R."/>
            <person name="Hawkins J."/>
            <person name="Pontaroli A.C."/>
            <person name="Estep M."/>
            <person name="Feng L."/>
            <person name="Vaughn J.N."/>
            <person name="Grimwood J."/>
            <person name="Jenkins J."/>
            <person name="Barry K."/>
            <person name="Lindquist E."/>
            <person name="Hellsten U."/>
            <person name="Deshpande S."/>
            <person name="Wang X."/>
            <person name="Wu X."/>
            <person name="Mitros T."/>
            <person name="Triplett J."/>
            <person name="Yang X."/>
            <person name="Ye C.Y."/>
            <person name="Mauro-Herrera M."/>
            <person name="Wang L."/>
            <person name="Li P."/>
            <person name="Sharma M."/>
            <person name="Sharma R."/>
            <person name="Ronald P.C."/>
            <person name="Panaud O."/>
            <person name="Kellogg E.A."/>
            <person name="Brutnell T.P."/>
            <person name="Doust A.N."/>
            <person name="Tuskan G.A."/>
            <person name="Rokhsar D."/>
            <person name="Devos K.M."/>
        </authorList>
    </citation>
    <scope>NUCLEOTIDE SEQUENCE [LARGE SCALE GENOMIC DNA]</scope>
    <source>
        <strain evidence="3">cv. Yugu1</strain>
    </source>
</reference>
<evidence type="ECO:0000256" key="1">
    <source>
        <dbReference type="SAM" id="SignalP"/>
    </source>
</evidence>
<dbReference type="Proteomes" id="UP000004995">
    <property type="component" value="Unassembled WGS sequence"/>
</dbReference>
<name>K3ZBF5_SETIT</name>
<keyword evidence="3" id="KW-1185">Reference proteome</keyword>
<sequence>MHVLHKWLFIIHWPLQICYLITGTGSGEFLRSFSSLHGTLAINKYIHLSVYVCVQTIIEMSEPSISMCTHMVQL</sequence>
<dbReference type="HOGENOM" id="CLU_2692458_0_0_1"/>
<evidence type="ECO:0000313" key="2">
    <source>
        <dbReference type="EnsemblPlants" id="KQL13409"/>
    </source>
</evidence>
<dbReference type="InParanoid" id="K3ZBF5"/>
<protein>
    <submittedName>
        <fullName evidence="2">Uncharacterized protein</fullName>
    </submittedName>
</protein>
<dbReference type="EnsemblPlants" id="KQL13409">
    <property type="protein sequence ID" value="KQL13409"/>
    <property type="gene ID" value="SETIT_023876mg"/>
</dbReference>
<reference evidence="2" key="2">
    <citation type="submission" date="2018-08" db="UniProtKB">
        <authorList>
            <consortium name="EnsemblPlants"/>
        </authorList>
    </citation>
    <scope>IDENTIFICATION</scope>
    <source>
        <strain evidence="2">Yugu1</strain>
    </source>
</reference>
<evidence type="ECO:0000313" key="3">
    <source>
        <dbReference type="Proteomes" id="UP000004995"/>
    </source>
</evidence>
<organism evidence="2 3">
    <name type="scientific">Setaria italica</name>
    <name type="common">Foxtail millet</name>
    <name type="synonym">Panicum italicum</name>
    <dbReference type="NCBI Taxonomy" id="4555"/>
    <lineage>
        <taxon>Eukaryota</taxon>
        <taxon>Viridiplantae</taxon>
        <taxon>Streptophyta</taxon>
        <taxon>Embryophyta</taxon>
        <taxon>Tracheophyta</taxon>
        <taxon>Spermatophyta</taxon>
        <taxon>Magnoliopsida</taxon>
        <taxon>Liliopsida</taxon>
        <taxon>Poales</taxon>
        <taxon>Poaceae</taxon>
        <taxon>PACMAD clade</taxon>
        <taxon>Panicoideae</taxon>
        <taxon>Panicodae</taxon>
        <taxon>Paniceae</taxon>
        <taxon>Cenchrinae</taxon>
        <taxon>Setaria</taxon>
    </lineage>
</organism>